<dbReference type="EMBL" id="KN835139">
    <property type="protein sequence ID" value="KIK48237.1"/>
    <property type="molecule type" value="Genomic_DNA"/>
</dbReference>
<evidence type="ECO:0000256" key="1">
    <source>
        <dbReference type="SAM" id="Phobius"/>
    </source>
</evidence>
<name>A0A0D0BRC4_9AGAM</name>
<gene>
    <name evidence="2" type="ORF">CY34DRAFT_72275</name>
</gene>
<reference evidence="2 3" key="1">
    <citation type="submission" date="2014-04" db="EMBL/GenBank/DDBJ databases">
        <authorList>
            <consortium name="DOE Joint Genome Institute"/>
            <person name="Kuo A."/>
            <person name="Ruytinx J."/>
            <person name="Rineau F."/>
            <person name="Colpaert J."/>
            <person name="Kohler A."/>
            <person name="Nagy L.G."/>
            <person name="Floudas D."/>
            <person name="Copeland A."/>
            <person name="Barry K.W."/>
            <person name="Cichocki N."/>
            <person name="Veneault-Fourrey C."/>
            <person name="LaButti K."/>
            <person name="Lindquist E.A."/>
            <person name="Lipzen A."/>
            <person name="Lundell T."/>
            <person name="Morin E."/>
            <person name="Murat C."/>
            <person name="Sun H."/>
            <person name="Tunlid A."/>
            <person name="Henrissat B."/>
            <person name="Grigoriev I.V."/>
            <person name="Hibbett D.S."/>
            <person name="Martin F."/>
            <person name="Nordberg H.P."/>
            <person name="Cantor M.N."/>
            <person name="Hua S.X."/>
        </authorList>
    </citation>
    <scope>NUCLEOTIDE SEQUENCE [LARGE SCALE GENOMIC DNA]</scope>
    <source>
        <strain evidence="2 3">UH-Slu-Lm8-n1</strain>
    </source>
</reference>
<reference evidence="3" key="2">
    <citation type="submission" date="2015-01" db="EMBL/GenBank/DDBJ databases">
        <title>Evolutionary Origins and Diversification of the Mycorrhizal Mutualists.</title>
        <authorList>
            <consortium name="DOE Joint Genome Institute"/>
            <consortium name="Mycorrhizal Genomics Consortium"/>
            <person name="Kohler A."/>
            <person name="Kuo A."/>
            <person name="Nagy L.G."/>
            <person name="Floudas D."/>
            <person name="Copeland A."/>
            <person name="Barry K.W."/>
            <person name="Cichocki N."/>
            <person name="Veneault-Fourrey C."/>
            <person name="LaButti K."/>
            <person name="Lindquist E.A."/>
            <person name="Lipzen A."/>
            <person name="Lundell T."/>
            <person name="Morin E."/>
            <person name="Murat C."/>
            <person name="Riley R."/>
            <person name="Ohm R."/>
            <person name="Sun H."/>
            <person name="Tunlid A."/>
            <person name="Henrissat B."/>
            <person name="Grigoriev I.V."/>
            <person name="Hibbett D.S."/>
            <person name="Martin F."/>
        </authorList>
    </citation>
    <scope>NUCLEOTIDE SEQUENCE [LARGE SCALE GENOMIC DNA]</scope>
    <source>
        <strain evidence="3">UH-Slu-Lm8-n1</strain>
    </source>
</reference>
<dbReference type="AlphaFoldDB" id="A0A0D0BRC4"/>
<organism evidence="2 3">
    <name type="scientific">Suillus luteus UH-Slu-Lm8-n1</name>
    <dbReference type="NCBI Taxonomy" id="930992"/>
    <lineage>
        <taxon>Eukaryota</taxon>
        <taxon>Fungi</taxon>
        <taxon>Dikarya</taxon>
        <taxon>Basidiomycota</taxon>
        <taxon>Agaricomycotina</taxon>
        <taxon>Agaricomycetes</taxon>
        <taxon>Agaricomycetidae</taxon>
        <taxon>Boletales</taxon>
        <taxon>Suillineae</taxon>
        <taxon>Suillaceae</taxon>
        <taxon>Suillus</taxon>
    </lineage>
</organism>
<evidence type="ECO:0008006" key="4">
    <source>
        <dbReference type="Google" id="ProtNLM"/>
    </source>
</evidence>
<keyword evidence="1" id="KW-0812">Transmembrane</keyword>
<keyword evidence="1" id="KW-1133">Transmembrane helix</keyword>
<evidence type="ECO:0000313" key="3">
    <source>
        <dbReference type="Proteomes" id="UP000054485"/>
    </source>
</evidence>
<keyword evidence="3" id="KW-1185">Reference proteome</keyword>
<accession>A0A0D0BRC4</accession>
<dbReference type="HOGENOM" id="CLU_120561_2_0_1"/>
<feature type="transmembrane region" description="Helical" evidence="1">
    <location>
        <begin position="107"/>
        <end position="125"/>
    </location>
</feature>
<evidence type="ECO:0000313" key="2">
    <source>
        <dbReference type="EMBL" id="KIK48237.1"/>
    </source>
</evidence>
<dbReference type="Proteomes" id="UP000054485">
    <property type="component" value="Unassembled WGS sequence"/>
</dbReference>
<dbReference type="OrthoDB" id="5525680at2759"/>
<proteinExistence type="predicted"/>
<feature type="transmembrane region" description="Helical" evidence="1">
    <location>
        <begin position="67"/>
        <end position="86"/>
    </location>
</feature>
<sequence>MPTPLLVVGSTVRDFCMLERNFLSHIKLVLLLLLMFASALLGIRLPGPPGTGQSDSESLGPFSLPLAILQYIAALLTIAAAFWEYYAGLDDLMKVRAFFVSTRIHHIIMAAVTFIIVATCIIYVAKDS</sequence>
<protein>
    <recommendedName>
        <fullName evidence="4">DUF202 domain-containing protein</fullName>
    </recommendedName>
</protein>
<feature type="transmembrane region" description="Helical" evidence="1">
    <location>
        <begin position="28"/>
        <end position="47"/>
    </location>
</feature>
<keyword evidence="1" id="KW-0472">Membrane</keyword>
<dbReference type="InParanoid" id="A0A0D0BRC4"/>